<dbReference type="PANTHER" id="PTHR12970:SF1">
    <property type="entry name" value="PROTEASOME ASSEMBLY CHAPERONE 2"/>
    <property type="match status" value="1"/>
</dbReference>
<dbReference type="GeneID" id="4840209"/>
<dbReference type="GO" id="GO:0005634">
    <property type="term" value="C:nucleus"/>
    <property type="evidence" value="ECO:0007669"/>
    <property type="project" value="TreeGrafter"/>
</dbReference>
<dbReference type="RefSeq" id="XP_001385645.2">
    <property type="nucleotide sequence ID" value="XM_001385608.1"/>
</dbReference>
<dbReference type="OrthoDB" id="10260712at2759"/>
<dbReference type="PIRSF" id="PIRSF010044">
    <property type="entry name" value="UCP010044"/>
    <property type="match status" value="1"/>
</dbReference>
<keyword evidence="5" id="KW-1185">Reference proteome</keyword>
<dbReference type="STRING" id="322104.A3LYE0"/>
<feature type="non-terminal residue" evidence="4">
    <location>
        <position position="1"/>
    </location>
</feature>
<dbReference type="EMBL" id="CP000500">
    <property type="protein sequence ID" value="ABN67616.2"/>
    <property type="molecule type" value="Genomic_DNA"/>
</dbReference>
<dbReference type="Gene3D" id="3.40.50.10900">
    <property type="entry name" value="PAC-like subunit"/>
    <property type="match status" value="1"/>
</dbReference>
<evidence type="ECO:0000313" key="4">
    <source>
        <dbReference type="EMBL" id="ABN67616.2"/>
    </source>
</evidence>
<dbReference type="InParanoid" id="A3LYE0"/>
<dbReference type="InterPro" id="IPR016562">
    <property type="entry name" value="Proteasome_assmbl_chp_2_euk"/>
</dbReference>
<protein>
    <recommendedName>
        <fullName evidence="1">Proteasome assembly chaperone 2</fullName>
    </recommendedName>
</protein>
<name>A3LYE0_PICST</name>
<reference evidence="4 5" key="1">
    <citation type="journal article" date="2007" name="Nat. Biotechnol.">
        <title>Genome sequence of the lignocellulose-bioconverting and xylose-fermenting yeast Pichia stipitis.</title>
        <authorList>
            <person name="Jeffries T.W."/>
            <person name="Grigoriev I.V."/>
            <person name="Grimwood J."/>
            <person name="Laplaza J.M."/>
            <person name="Aerts A."/>
            <person name="Salamov A."/>
            <person name="Schmutz J."/>
            <person name="Lindquist E."/>
            <person name="Dehal P."/>
            <person name="Shapiro H."/>
            <person name="Jin Y.S."/>
            <person name="Passoth V."/>
            <person name="Richardson P.M."/>
        </authorList>
    </citation>
    <scope>NUCLEOTIDE SEQUENCE [LARGE SCALE GENOMIC DNA]</scope>
    <source>
        <strain evidence="5">ATCC 58785 / CBS 6054 / NBRC 10063 / NRRL Y-11545</strain>
    </source>
</reference>
<evidence type="ECO:0000313" key="5">
    <source>
        <dbReference type="Proteomes" id="UP000002258"/>
    </source>
</evidence>
<dbReference type="eggNOG" id="KOG3112">
    <property type="taxonomic scope" value="Eukaryota"/>
</dbReference>
<dbReference type="Pfam" id="PF09754">
    <property type="entry name" value="PAC2"/>
    <property type="match status" value="1"/>
</dbReference>
<dbReference type="AlphaFoldDB" id="A3LYE0"/>
<dbReference type="GO" id="GO:0043248">
    <property type="term" value="P:proteasome assembly"/>
    <property type="evidence" value="ECO:0007669"/>
    <property type="project" value="TreeGrafter"/>
</dbReference>
<sequence>SQLQHSTLVIPAISIGNIPQFTVDLLIHTFDFVKIGTLDDSFLYPFASPEDHATNKPVAHGVSNAIEVYYSDKLNKTVIQQRSPIIPSFIATHVNDIILPFVVKSGFDKVVILDSSDAGLVEHITPGSIQVYTNEDLLNKSLESLKLSKYSDISLQETPYEHSSYVRALIAALDSSPAHSHAEVNVLVTYVYEGDNFADSEILANKLLNVLEIDHIKNWTRPISWYGAYGDKPVPSAMEEGLFG</sequence>
<proteinExistence type="inferred from homology"/>
<dbReference type="Proteomes" id="UP000002258">
    <property type="component" value="Chromosome 6"/>
</dbReference>
<gene>
    <name evidence="4" type="ORF">PICST_48448</name>
</gene>
<dbReference type="InterPro" id="IPR038389">
    <property type="entry name" value="PSMG2_sf"/>
</dbReference>
<dbReference type="KEGG" id="pic:PICST_48448"/>
<dbReference type="OMA" id="PISWKGV"/>
<keyword evidence="2" id="KW-0143">Chaperone</keyword>
<dbReference type="FunCoup" id="A3LYE0">
    <property type="interactions" value="132"/>
</dbReference>
<dbReference type="InterPro" id="IPR019151">
    <property type="entry name" value="Proteasome_assmbl_chaperone_2"/>
</dbReference>
<accession>A3LYE0</accession>
<evidence type="ECO:0000256" key="2">
    <source>
        <dbReference type="ARBA" id="ARBA00023186"/>
    </source>
</evidence>
<dbReference type="GO" id="GO:0005829">
    <property type="term" value="C:cytosol"/>
    <property type="evidence" value="ECO:0007669"/>
    <property type="project" value="TreeGrafter"/>
</dbReference>
<organism evidence="4 5">
    <name type="scientific">Scheffersomyces stipitis (strain ATCC 58785 / CBS 6054 / NBRC 10063 / NRRL Y-11545)</name>
    <name type="common">Yeast</name>
    <name type="synonym">Pichia stipitis</name>
    <dbReference type="NCBI Taxonomy" id="322104"/>
    <lineage>
        <taxon>Eukaryota</taxon>
        <taxon>Fungi</taxon>
        <taxon>Dikarya</taxon>
        <taxon>Ascomycota</taxon>
        <taxon>Saccharomycotina</taxon>
        <taxon>Pichiomycetes</taxon>
        <taxon>Debaryomycetaceae</taxon>
        <taxon>Scheffersomyces</taxon>
    </lineage>
</organism>
<dbReference type="HOGENOM" id="CLU_062640_2_1_1"/>
<dbReference type="PANTHER" id="PTHR12970">
    <property type="entry name" value="PROTEASOME ASSEMBLY CHAPERONE 2"/>
    <property type="match status" value="1"/>
</dbReference>
<evidence type="ECO:0000256" key="1">
    <source>
        <dbReference type="ARBA" id="ARBA00019186"/>
    </source>
</evidence>
<evidence type="ECO:0000256" key="3">
    <source>
        <dbReference type="ARBA" id="ARBA00025745"/>
    </source>
</evidence>
<comment type="similarity">
    <text evidence="3">Belongs to the PSMG2 family.</text>
</comment>